<dbReference type="InterPro" id="IPR050908">
    <property type="entry name" value="SmbC-like"/>
</dbReference>
<feature type="domain" description="HTH araC/xylS-type" evidence="3">
    <location>
        <begin position="109"/>
        <end position="207"/>
    </location>
</feature>
<evidence type="ECO:0000313" key="5">
    <source>
        <dbReference type="Proteomes" id="UP000284243"/>
    </source>
</evidence>
<dbReference type="InterPro" id="IPR011256">
    <property type="entry name" value="Reg_factor_effector_dom_sf"/>
</dbReference>
<dbReference type="PANTHER" id="PTHR40055:SF1">
    <property type="entry name" value="TRANSCRIPTIONAL REGULATOR YGIV-RELATED"/>
    <property type="match status" value="1"/>
</dbReference>
<dbReference type="InterPro" id="IPR029442">
    <property type="entry name" value="GyrI-like"/>
</dbReference>
<evidence type="ECO:0000256" key="1">
    <source>
        <dbReference type="ARBA" id="ARBA00023015"/>
    </source>
</evidence>
<dbReference type="Gene3D" id="1.10.10.60">
    <property type="entry name" value="Homeodomain-like"/>
    <property type="match status" value="2"/>
</dbReference>
<sequence>METDIETKYCQSCGMPLGIEGITEYGTNSDGTLNQEFCSCCLNSGKYLFDFSMEYLIYLWGLFPDSYNQIAGTNYKSEELRSVLFNRLPNLKRWKQKINTAHIHYTLIINVQEYINRHLFEDINSSNLSHVACMSIYHFRRVFKDVVGENVGDYIQRLRLEYIAFKLISTNIRVSELLEQINFHNKHTLSRAFKKHFQMSIPAFRKAYSSVACENKIIKQPDCSITRIKEFKVAYLKFERTHRNKQAYSTLWGQIIEFAKKYNLTDKGFKYISISLDSLDITEIDKCRFLIGVTVPYSMEIPKGFGTLNIQTGLYSVFNIKGNYYELNKIYREIYLDWLPNSKYRLREQMTFEIYVNTPDKIGMEELVTEIYLPIETRQKIK</sequence>
<evidence type="ECO:0000313" key="4">
    <source>
        <dbReference type="EMBL" id="RGU55383.1"/>
    </source>
</evidence>
<dbReference type="SMART" id="SM00342">
    <property type="entry name" value="HTH_ARAC"/>
    <property type="match status" value="1"/>
</dbReference>
<comment type="caution">
    <text evidence="4">The sequence shown here is derived from an EMBL/GenBank/DDBJ whole genome shotgun (WGS) entry which is preliminary data.</text>
</comment>
<dbReference type="Gene3D" id="3.20.80.10">
    <property type="entry name" value="Regulatory factor, effector binding domain"/>
    <property type="match status" value="1"/>
</dbReference>
<protein>
    <submittedName>
        <fullName evidence="4">Helix-turn-helix domain-containing protein</fullName>
    </submittedName>
</protein>
<dbReference type="AlphaFoldDB" id="A0A412TNL6"/>
<organism evidence="4 5">
    <name type="scientific">Odoribacter splanchnicus</name>
    <dbReference type="NCBI Taxonomy" id="28118"/>
    <lineage>
        <taxon>Bacteria</taxon>
        <taxon>Pseudomonadati</taxon>
        <taxon>Bacteroidota</taxon>
        <taxon>Bacteroidia</taxon>
        <taxon>Bacteroidales</taxon>
        <taxon>Odoribacteraceae</taxon>
        <taxon>Odoribacter</taxon>
    </lineage>
</organism>
<dbReference type="InterPro" id="IPR018060">
    <property type="entry name" value="HTH_AraC"/>
</dbReference>
<proteinExistence type="predicted"/>
<gene>
    <name evidence="4" type="ORF">DWW57_12620</name>
</gene>
<dbReference type="SMART" id="SM00871">
    <property type="entry name" value="AraC_E_bind"/>
    <property type="match status" value="1"/>
</dbReference>
<dbReference type="Pfam" id="PF12674">
    <property type="entry name" value="Zn_ribbon_2"/>
    <property type="match status" value="1"/>
</dbReference>
<dbReference type="GO" id="GO:0003700">
    <property type="term" value="F:DNA-binding transcription factor activity"/>
    <property type="evidence" value="ECO:0007669"/>
    <property type="project" value="InterPro"/>
</dbReference>
<reference evidence="4 5" key="1">
    <citation type="submission" date="2018-08" db="EMBL/GenBank/DDBJ databases">
        <title>A genome reference for cultivated species of the human gut microbiota.</title>
        <authorList>
            <person name="Zou Y."/>
            <person name="Xue W."/>
            <person name="Luo G."/>
        </authorList>
    </citation>
    <scope>NUCLEOTIDE SEQUENCE [LARGE SCALE GENOMIC DNA]</scope>
    <source>
        <strain evidence="4 5">AF16-14</strain>
    </source>
</reference>
<dbReference type="SUPFAM" id="SSF46689">
    <property type="entry name" value="Homeodomain-like"/>
    <property type="match status" value="2"/>
</dbReference>
<evidence type="ECO:0000259" key="3">
    <source>
        <dbReference type="PROSITE" id="PS01124"/>
    </source>
</evidence>
<dbReference type="InterPro" id="IPR010499">
    <property type="entry name" value="AraC_E-bd"/>
</dbReference>
<dbReference type="RefSeq" id="WP_118160491.1">
    <property type="nucleotide sequence ID" value="NZ_QRYC01000018.1"/>
</dbReference>
<dbReference type="Proteomes" id="UP000284243">
    <property type="component" value="Unassembled WGS sequence"/>
</dbReference>
<accession>A0A412TNL6</accession>
<dbReference type="GO" id="GO:0043565">
    <property type="term" value="F:sequence-specific DNA binding"/>
    <property type="evidence" value="ECO:0007669"/>
    <property type="project" value="InterPro"/>
</dbReference>
<dbReference type="InterPro" id="IPR025868">
    <property type="entry name" value="Zn_ribbon_dom_put"/>
</dbReference>
<dbReference type="InterPro" id="IPR009057">
    <property type="entry name" value="Homeodomain-like_sf"/>
</dbReference>
<dbReference type="Pfam" id="PF06445">
    <property type="entry name" value="GyrI-like"/>
    <property type="match status" value="1"/>
</dbReference>
<dbReference type="EMBL" id="QRYC01000018">
    <property type="protein sequence ID" value="RGU55383.1"/>
    <property type="molecule type" value="Genomic_DNA"/>
</dbReference>
<name>A0A412TNL6_9BACT</name>
<dbReference type="PROSITE" id="PS01124">
    <property type="entry name" value="HTH_ARAC_FAMILY_2"/>
    <property type="match status" value="1"/>
</dbReference>
<dbReference type="SUPFAM" id="SSF55136">
    <property type="entry name" value="Probable bacterial effector-binding domain"/>
    <property type="match status" value="1"/>
</dbReference>
<keyword evidence="2" id="KW-0804">Transcription</keyword>
<dbReference type="Pfam" id="PF12833">
    <property type="entry name" value="HTH_18"/>
    <property type="match status" value="1"/>
</dbReference>
<evidence type="ECO:0000256" key="2">
    <source>
        <dbReference type="ARBA" id="ARBA00023163"/>
    </source>
</evidence>
<dbReference type="PANTHER" id="PTHR40055">
    <property type="entry name" value="TRANSCRIPTIONAL REGULATOR YGIV-RELATED"/>
    <property type="match status" value="1"/>
</dbReference>
<keyword evidence="1" id="KW-0805">Transcription regulation</keyword>